<dbReference type="Proteomes" id="UP000187429">
    <property type="component" value="Unassembled WGS sequence"/>
</dbReference>
<dbReference type="AlphaFoldDB" id="A0A1R1XUS0"/>
<keyword evidence="1" id="KW-0472">Membrane</keyword>
<evidence type="ECO:0000313" key="2">
    <source>
        <dbReference type="EMBL" id="OMJ18366.1"/>
    </source>
</evidence>
<dbReference type="EMBL" id="LSSM01003302">
    <property type="protein sequence ID" value="OMJ18366.1"/>
    <property type="molecule type" value="Genomic_DNA"/>
</dbReference>
<dbReference type="OrthoDB" id="10469242at2759"/>
<evidence type="ECO:0000256" key="1">
    <source>
        <dbReference type="SAM" id="Phobius"/>
    </source>
</evidence>
<reference evidence="3" key="1">
    <citation type="submission" date="2017-01" db="EMBL/GenBank/DDBJ databases">
        <authorList>
            <person name="Wang Y."/>
            <person name="White M."/>
            <person name="Kvist S."/>
            <person name="Moncalvo J.-M."/>
        </authorList>
    </citation>
    <scope>NUCLEOTIDE SEQUENCE [LARGE SCALE GENOMIC DNA]</scope>
    <source>
        <strain evidence="3">ID-206-W2</strain>
    </source>
</reference>
<keyword evidence="1" id="KW-0812">Transmembrane</keyword>
<evidence type="ECO:0000313" key="3">
    <source>
        <dbReference type="Proteomes" id="UP000187429"/>
    </source>
</evidence>
<gene>
    <name evidence="2" type="ORF">AYI69_g7057</name>
</gene>
<sequence length="78" mass="8852">MSFNNLVIEILYALFVLQVVGRLISAPYNIFAGLIPVDLLFILLIDNKAFHKKQSQYLGMSSHIFASDFLSVLFKRST</sequence>
<comment type="caution">
    <text evidence="2">The sequence shown here is derived from an EMBL/GenBank/DDBJ whole genome shotgun (WGS) entry which is preliminary data.</text>
</comment>
<keyword evidence="1" id="KW-1133">Transmembrane helix</keyword>
<proteinExistence type="predicted"/>
<feature type="transmembrane region" description="Helical" evidence="1">
    <location>
        <begin position="26"/>
        <end position="45"/>
    </location>
</feature>
<name>A0A1R1XUS0_9FUNG</name>
<protein>
    <submittedName>
        <fullName evidence="2">Uncharacterized protein</fullName>
    </submittedName>
</protein>
<accession>A0A1R1XUS0</accession>
<keyword evidence="3" id="KW-1185">Reference proteome</keyword>
<organism evidence="2 3">
    <name type="scientific">Smittium culicis</name>
    <dbReference type="NCBI Taxonomy" id="133412"/>
    <lineage>
        <taxon>Eukaryota</taxon>
        <taxon>Fungi</taxon>
        <taxon>Fungi incertae sedis</taxon>
        <taxon>Zoopagomycota</taxon>
        <taxon>Kickxellomycotina</taxon>
        <taxon>Harpellomycetes</taxon>
        <taxon>Harpellales</taxon>
        <taxon>Legeriomycetaceae</taxon>
        <taxon>Smittium</taxon>
    </lineage>
</organism>